<protein>
    <submittedName>
        <fullName evidence="3">HBR293Cp</fullName>
    </submittedName>
</protein>
<dbReference type="AlphaFoldDB" id="A0A109UX99"/>
<dbReference type="Proteomes" id="UP000243052">
    <property type="component" value="Chromosome ii"/>
</dbReference>
<organism evidence="3 4">
    <name type="scientific">Eremothecium sinecaudum</name>
    <dbReference type="NCBI Taxonomy" id="45286"/>
    <lineage>
        <taxon>Eukaryota</taxon>
        <taxon>Fungi</taxon>
        <taxon>Dikarya</taxon>
        <taxon>Ascomycota</taxon>
        <taxon>Saccharomycotina</taxon>
        <taxon>Saccharomycetes</taxon>
        <taxon>Saccharomycetales</taxon>
        <taxon>Saccharomycetaceae</taxon>
        <taxon>Eremothecium</taxon>
    </lineage>
</organism>
<evidence type="ECO:0000256" key="2">
    <source>
        <dbReference type="SAM" id="MobiDB-lite"/>
    </source>
</evidence>
<evidence type="ECO:0000313" key="4">
    <source>
        <dbReference type="Proteomes" id="UP000243052"/>
    </source>
</evidence>
<keyword evidence="1" id="KW-0175">Coiled coil</keyword>
<feature type="coiled-coil region" evidence="1">
    <location>
        <begin position="540"/>
        <end position="669"/>
    </location>
</feature>
<proteinExistence type="predicted"/>
<dbReference type="RefSeq" id="XP_017986190.1">
    <property type="nucleotide sequence ID" value="XM_018130701.1"/>
</dbReference>
<dbReference type="GeneID" id="28721452"/>
<gene>
    <name evidence="3" type="ORF">AW171_hschr21010</name>
</gene>
<dbReference type="OrthoDB" id="4036563at2759"/>
<accession>A0A109UX99</accession>
<evidence type="ECO:0000313" key="3">
    <source>
        <dbReference type="EMBL" id="AMD19194.1"/>
    </source>
</evidence>
<feature type="coiled-coil region" evidence="1">
    <location>
        <begin position="144"/>
        <end position="185"/>
    </location>
</feature>
<feature type="region of interest" description="Disordered" evidence="2">
    <location>
        <begin position="724"/>
        <end position="767"/>
    </location>
</feature>
<dbReference type="STRING" id="45286.A0A109UX99"/>
<name>A0A109UX99_9SACH</name>
<sequence>MSNFFRDKNIGFKQRSNIFSKMRSKELGKDVAKDIVSNLSKDVSKEIDGESTASGIDSNFFHRHEGPSKGSFTSLANTSGVSIIDDLVHESTPKRKKFGAGRLLENEIKAEISDNALEEPGVYKESAHPQVGDTSSNDVLLVAFTNTQRICANLKHELQEQQAKNAQQKQEIDNYKRDIDKIKEKVAGYLTLLDGLGDKSKWLLEQKKCSDKKIEQFKQCYETMSSKLQLLQKHSDDLSAKLRNLRTQQMSRESDIKGRDMEISYLRNELNNCAGQLSEEKIKNNDLIQQLGCIKEDFRTVTNELIEKQGLSSRDSFQDVCNGVEGIKTTVLQDMAQKVEKLESIINTNSSVQIKALQDRSDTILLELAQGFENSNDKVASNLEDYNRNILTKFEAFNGQLAATIQNSNKHMISKFDSGITELIRKWHQNNELQKHTTTIVQDSKQTVVQLLTQSATEFKKQVSETETSVLEEISKLDKQISGFGGQLKMNEKYQETVAGLQEQIHITSLRKSEIVAMMKAKDAEIEVLNNQIYSKNEAIESMKNSCSDIEKQLVAANDAHSKAQSEYARMSEELITYKATTEQKFAAQSEVLKLLKEENDVLKIKLQECETRTATVNDDRKQIQDKFQGLQENLHKLNVEVVQLKAHELELEEDNRRLKDDIQTMESVSKEEDLESLHLKEQVKSMDLERRGFVTERLDYQDKIEILENQLSQLRKQMQVAAENTVTNKRQPPPHKQQIQAAPDVNKTSKPDVSPEGDEFDLSSSLHDELDLTATSPIKTDLSNTRNKNTVVKASAKVRRAVPLTKHGRKKMLISDDDCELVRKLKKKKY</sequence>
<keyword evidence="4" id="KW-1185">Reference proteome</keyword>
<evidence type="ECO:0000256" key="1">
    <source>
        <dbReference type="SAM" id="Coils"/>
    </source>
</evidence>
<reference evidence="3 4" key="1">
    <citation type="submission" date="2016-01" db="EMBL/GenBank/DDBJ databases">
        <title>Genome sequence of the yeast Holleya sinecauda.</title>
        <authorList>
            <person name="Dietrich F.S."/>
        </authorList>
    </citation>
    <scope>NUCLEOTIDE SEQUENCE [LARGE SCALE GENOMIC DNA]</scope>
    <source>
        <strain evidence="3 4">ATCC 58844</strain>
    </source>
</reference>
<dbReference type="EMBL" id="CP014242">
    <property type="protein sequence ID" value="AMD19194.1"/>
    <property type="molecule type" value="Genomic_DNA"/>
</dbReference>